<dbReference type="PANTHER" id="PTHR32054:SF3">
    <property type="entry name" value="HEAVY CHAIN, PUTATIVE, EXPRESSED-RELATED"/>
    <property type="match status" value="1"/>
</dbReference>
<dbReference type="Proteomes" id="UP000243459">
    <property type="component" value="Chromosome 1"/>
</dbReference>
<evidence type="ECO:0000256" key="3">
    <source>
        <dbReference type="SAM" id="Coils"/>
    </source>
</evidence>
<accession>A0A5P1FUQ1</accession>
<evidence type="ECO:0000256" key="2">
    <source>
        <dbReference type="ARBA" id="ARBA00023054"/>
    </source>
</evidence>
<organism evidence="5 6">
    <name type="scientific">Asparagus officinalis</name>
    <name type="common">Garden asparagus</name>
    <dbReference type="NCBI Taxonomy" id="4686"/>
    <lineage>
        <taxon>Eukaryota</taxon>
        <taxon>Viridiplantae</taxon>
        <taxon>Streptophyta</taxon>
        <taxon>Embryophyta</taxon>
        <taxon>Tracheophyta</taxon>
        <taxon>Spermatophyta</taxon>
        <taxon>Magnoliopsida</taxon>
        <taxon>Liliopsida</taxon>
        <taxon>Asparagales</taxon>
        <taxon>Asparagaceae</taxon>
        <taxon>Asparagoideae</taxon>
        <taxon>Asparagus</taxon>
    </lineage>
</organism>
<dbReference type="Pfam" id="PF05701">
    <property type="entry name" value="WEMBL"/>
    <property type="match status" value="1"/>
</dbReference>
<evidence type="ECO:0000313" key="5">
    <source>
        <dbReference type="EMBL" id="ONK82075.1"/>
    </source>
</evidence>
<evidence type="ECO:0000313" key="6">
    <source>
        <dbReference type="Proteomes" id="UP000243459"/>
    </source>
</evidence>
<dbReference type="GO" id="GO:0005829">
    <property type="term" value="C:cytosol"/>
    <property type="evidence" value="ECO:0007669"/>
    <property type="project" value="TreeGrafter"/>
</dbReference>
<feature type="coiled-coil region" evidence="3">
    <location>
        <begin position="76"/>
        <end position="117"/>
    </location>
</feature>
<dbReference type="AlphaFoldDB" id="A0A5P1FUQ1"/>
<dbReference type="OrthoDB" id="1933125at2759"/>
<evidence type="ECO:0008006" key="7">
    <source>
        <dbReference type="Google" id="ProtNLM"/>
    </source>
</evidence>
<feature type="compositionally biased region" description="Basic and acidic residues" evidence="4">
    <location>
        <begin position="470"/>
        <end position="487"/>
    </location>
</feature>
<proteinExistence type="inferred from homology"/>
<keyword evidence="2 3" id="KW-0175">Coiled coil</keyword>
<dbReference type="GO" id="GO:0009903">
    <property type="term" value="P:chloroplast avoidance movement"/>
    <property type="evidence" value="ECO:0007669"/>
    <property type="project" value="TreeGrafter"/>
</dbReference>
<dbReference type="PANTHER" id="PTHR32054">
    <property type="entry name" value="HEAVY CHAIN, PUTATIVE, EXPRESSED-RELATED-RELATED"/>
    <property type="match status" value="1"/>
</dbReference>
<feature type="compositionally biased region" description="Basic and acidic residues" evidence="4">
    <location>
        <begin position="434"/>
        <end position="461"/>
    </location>
</feature>
<keyword evidence="6" id="KW-1185">Reference proteome</keyword>
<feature type="region of interest" description="Disordered" evidence="4">
    <location>
        <begin position="400"/>
        <end position="552"/>
    </location>
</feature>
<dbReference type="InterPro" id="IPR008545">
    <property type="entry name" value="Web"/>
</dbReference>
<evidence type="ECO:0000256" key="1">
    <source>
        <dbReference type="ARBA" id="ARBA00005485"/>
    </source>
</evidence>
<feature type="region of interest" description="Disordered" evidence="4">
    <location>
        <begin position="218"/>
        <end position="242"/>
    </location>
</feature>
<feature type="compositionally biased region" description="Low complexity" evidence="4">
    <location>
        <begin position="492"/>
        <end position="502"/>
    </location>
</feature>
<gene>
    <name evidence="5" type="ORF">A4U43_C01F35860</name>
</gene>
<name>A0A5P1FUQ1_ASPOF</name>
<evidence type="ECO:0000256" key="4">
    <source>
        <dbReference type="SAM" id="MobiDB-lite"/>
    </source>
</evidence>
<feature type="compositionally biased region" description="Polar residues" evidence="4">
    <location>
        <begin position="130"/>
        <end position="144"/>
    </location>
</feature>
<comment type="similarity">
    <text evidence="1">Belongs to the WEB family.</text>
</comment>
<reference evidence="6" key="1">
    <citation type="journal article" date="2017" name="Nat. Commun.">
        <title>The asparagus genome sheds light on the origin and evolution of a young Y chromosome.</title>
        <authorList>
            <person name="Harkess A."/>
            <person name="Zhou J."/>
            <person name="Xu C."/>
            <person name="Bowers J.E."/>
            <person name="Van der Hulst R."/>
            <person name="Ayyampalayam S."/>
            <person name="Mercati F."/>
            <person name="Riccardi P."/>
            <person name="McKain M.R."/>
            <person name="Kakrana A."/>
            <person name="Tang H."/>
            <person name="Ray J."/>
            <person name="Groenendijk J."/>
            <person name="Arikit S."/>
            <person name="Mathioni S.M."/>
            <person name="Nakano M."/>
            <person name="Shan H."/>
            <person name="Telgmann-Rauber A."/>
            <person name="Kanno A."/>
            <person name="Yue Z."/>
            <person name="Chen H."/>
            <person name="Li W."/>
            <person name="Chen Y."/>
            <person name="Xu X."/>
            <person name="Zhang Y."/>
            <person name="Luo S."/>
            <person name="Chen H."/>
            <person name="Gao J."/>
            <person name="Mao Z."/>
            <person name="Pires J.C."/>
            <person name="Luo M."/>
            <person name="Kudrna D."/>
            <person name="Wing R.A."/>
            <person name="Meyers B.C."/>
            <person name="Yi K."/>
            <person name="Kong H."/>
            <person name="Lavrijsen P."/>
            <person name="Sunseri F."/>
            <person name="Falavigna A."/>
            <person name="Ye Y."/>
            <person name="Leebens-Mack J.H."/>
            <person name="Chen G."/>
        </authorList>
    </citation>
    <scope>NUCLEOTIDE SEQUENCE [LARGE SCALE GENOMIC DNA]</scope>
    <source>
        <strain evidence="6">cv. DH0086</strain>
    </source>
</reference>
<dbReference type="GO" id="GO:0009904">
    <property type="term" value="P:chloroplast accumulation movement"/>
    <property type="evidence" value="ECO:0007669"/>
    <property type="project" value="TreeGrafter"/>
</dbReference>
<dbReference type="EMBL" id="CM007381">
    <property type="protein sequence ID" value="ONK82075.1"/>
    <property type="molecule type" value="Genomic_DNA"/>
</dbReference>
<sequence length="552" mass="59938">MGVKGRSFSFDSVRGEVGEIDTRAPFSSVKAAASLFGEVAFTGKKGKPYSPVRSPITPDQTAFVTETQFHLAQKELSKFKEQLQNSETTKAQALAELENAKKTVQDLTAKLTAINESKKLALNAAEAANTRTNPLNEEASSADDQTGKLELARSREKYAAAILELDAAKQELKRIKEEFEASAEAKISALNQESQANQQSEANALKASQLSKEISAAKETLDRTKKEESKIQSEKDSLESKLVEAETEITAVHEKLEDAVTNELDEAKEVLQKVEGEESSLRSLVESLKLELETVTKQHNNLKKKDAETEALVADLNIKLEKCKAELEAATESETEAMNKEVEAARIEAEAAKLALLESEKKLEIAVKDAEAAKAAEARALDEIKNLSAKAEIVISKEEFQSLNKKAEGSGGPTEMKATAAEAQVDPMNAIDTEAEKRLEATKKEIEETELAKQDALKRAEMAGSSKNALEGEVKRLNEKEQKKATETEGGSPPRVSSPSKVSVDESEGSKKKGSSRKSLLTNLSGIFHKKKSTVDGSSPSHASGDKEKHVR</sequence>
<feature type="region of interest" description="Disordered" evidence="4">
    <location>
        <begin position="128"/>
        <end position="148"/>
    </location>
</feature>
<dbReference type="Gramene" id="ONK82075">
    <property type="protein sequence ID" value="ONK82075"/>
    <property type="gene ID" value="A4U43_C01F35860"/>
</dbReference>
<dbReference type="OMA" id="GLDMEHY"/>
<protein>
    <recommendedName>
        <fullName evidence="7">WEB family protein</fullName>
    </recommendedName>
</protein>